<keyword evidence="3" id="KW-0012">Acyltransferase</keyword>
<dbReference type="PANTHER" id="PTHR31435">
    <property type="entry name" value="PROTEIN NATD1"/>
    <property type="match status" value="1"/>
</dbReference>
<dbReference type="EC" id="2.3.1.-" evidence="3"/>
<dbReference type="CDD" id="cd04301">
    <property type="entry name" value="NAT_SF"/>
    <property type="match status" value="1"/>
</dbReference>
<feature type="domain" description="N-acetyltransferase" evidence="2">
    <location>
        <begin position="3"/>
        <end position="91"/>
    </location>
</feature>
<name>A0ABV8GXZ5_9BACI</name>
<dbReference type="SUPFAM" id="SSF55729">
    <property type="entry name" value="Acyl-CoA N-acyltransferases (Nat)"/>
    <property type="match status" value="1"/>
</dbReference>
<dbReference type="RefSeq" id="WP_379497269.1">
    <property type="nucleotide sequence ID" value="NZ_JBHSAO010000009.1"/>
</dbReference>
<evidence type="ECO:0000259" key="1">
    <source>
        <dbReference type="PROSITE" id="PS51186"/>
    </source>
</evidence>
<dbReference type="PROSITE" id="PS51729">
    <property type="entry name" value="GNAT_YJDJ"/>
    <property type="match status" value="1"/>
</dbReference>
<dbReference type="Proteomes" id="UP001595772">
    <property type="component" value="Unassembled WGS sequence"/>
</dbReference>
<dbReference type="InterPro" id="IPR000182">
    <property type="entry name" value="GNAT_dom"/>
</dbReference>
<dbReference type="EMBL" id="JBHSAO010000009">
    <property type="protein sequence ID" value="MFC4024768.1"/>
    <property type="molecule type" value="Genomic_DNA"/>
</dbReference>
<protein>
    <submittedName>
        <fullName evidence="3">GNAT family N-acetyltransferase</fullName>
        <ecNumber evidence="3">2.3.1.-</ecNumber>
    </submittedName>
</protein>
<dbReference type="Pfam" id="PF14542">
    <property type="entry name" value="Acetyltransf_CG"/>
    <property type="match status" value="1"/>
</dbReference>
<keyword evidence="3" id="KW-0808">Transferase</keyword>
<dbReference type="Gene3D" id="3.40.630.30">
    <property type="match status" value="1"/>
</dbReference>
<dbReference type="InterPro" id="IPR045057">
    <property type="entry name" value="Gcn5-rel_NAT"/>
</dbReference>
<organism evidence="3 4">
    <name type="scientific">Oceanobacillus longus</name>
    <dbReference type="NCBI Taxonomy" id="930120"/>
    <lineage>
        <taxon>Bacteria</taxon>
        <taxon>Bacillati</taxon>
        <taxon>Bacillota</taxon>
        <taxon>Bacilli</taxon>
        <taxon>Bacillales</taxon>
        <taxon>Bacillaceae</taxon>
        <taxon>Oceanobacillus</taxon>
    </lineage>
</organism>
<accession>A0ABV8GXZ5</accession>
<gene>
    <name evidence="3" type="ORF">ACFOUV_13275</name>
</gene>
<dbReference type="GO" id="GO:0016746">
    <property type="term" value="F:acyltransferase activity"/>
    <property type="evidence" value="ECO:0007669"/>
    <property type="project" value="UniProtKB-KW"/>
</dbReference>
<dbReference type="InterPro" id="IPR031165">
    <property type="entry name" value="GNAT_YJDJ"/>
</dbReference>
<dbReference type="PROSITE" id="PS51186">
    <property type="entry name" value="GNAT"/>
    <property type="match status" value="1"/>
</dbReference>
<evidence type="ECO:0000313" key="3">
    <source>
        <dbReference type="EMBL" id="MFC4024768.1"/>
    </source>
</evidence>
<reference evidence="4" key="1">
    <citation type="journal article" date="2019" name="Int. J. Syst. Evol. Microbiol.">
        <title>The Global Catalogue of Microorganisms (GCM) 10K type strain sequencing project: providing services to taxonomists for standard genome sequencing and annotation.</title>
        <authorList>
            <consortium name="The Broad Institute Genomics Platform"/>
            <consortium name="The Broad Institute Genome Sequencing Center for Infectious Disease"/>
            <person name="Wu L."/>
            <person name="Ma J."/>
        </authorList>
    </citation>
    <scope>NUCLEOTIDE SEQUENCE [LARGE SCALE GENOMIC DNA]</scope>
    <source>
        <strain evidence="4">IBRC-M 10703</strain>
    </source>
</reference>
<dbReference type="InterPro" id="IPR016181">
    <property type="entry name" value="Acyl_CoA_acyltransferase"/>
</dbReference>
<feature type="domain" description="N-acetyltransferase" evidence="1">
    <location>
        <begin position="1"/>
        <end position="92"/>
    </location>
</feature>
<evidence type="ECO:0000259" key="2">
    <source>
        <dbReference type="PROSITE" id="PS51729"/>
    </source>
</evidence>
<proteinExistence type="predicted"/>
<comment type="caution">
    <text evidence="3">The sequence shown here is derived from an EMBL/GenBank/DDBJ whole genome shotgun (WGS) entry which is preliminary data.</text>
</comment>
<keyword evidence="4" id="KW-1185">Reference proteome</keyword>
<sequence length="92" mass="10393">MATINQGANKFYIGENVQNPLAEITFVESGEERLVIDHTYVSNDLRGQGIAGQLLENVVVYAREKGKKIIPLCPYAKEKIEKKKEYHDVLSK</sequence>
<evidence type="ECO:0000313" key="4">
    <source>
        <dbReference type="Proteomes" id="UP001595772"/>
    </source>
</evidence>
<dbReference type="PANTHER" id="PTHR31435:SF10">
    <property type="entry name" value="BSR4717 PROTEIN"/>
    <property type="match status" value="1"/>
</dbReference>